<accession>A0AAQ4D860</accession>
<organism evidence="2 3">
    <name type="scientific">Amblyomma americanum</name>
    <name type="common">Lone star tick</name>
    <dbReference type="NCBI Taxonomy" id="6943"/>
    <lineage>
        <taxon>Eukaryota</taxon>
        <taxon>Metazoa</taxon>
        <taxon>Ecdysozoa</taxon>
        <taxon>Arthropoda</taxon>
        <taxon>Chelicerata</taxon>
        <taxon>Arachnida</taxon>
        <taxon>Acari</taxon>
        <taxon>Parasitiformes</taxon>
        <taxon>Ixodida</taxon>
        <taxon>Ixodoidea</taxon>
        <taxon>Ixodidae</taxon>
        <taxon>Amblyomminae</taxon>
        <taxon>Amblyomma</taxon>
    </lineage>
</organism>
<dbReference type="AlphaFoldDB" id="A0AAQ4D860"/>
<evidence type="ECO:0000256" key="1">
    <source>
        <dbReference type="SAM" id="MobiDB-lite"/>
    </source>
</evidence>
<proteinExistence type="predicted"/>
<feature type="region of interest" description="Disordered" evidence="1">
    <location>
        <begin position="215"/>
        <end position="239"/>
    </location>
</feature>
<protein>
    <submittedName>
        <fullName evidence="2">Uncharacterized protein</fullName>
    </submittedName>
</protein>
<evidence type="ECO:0000313" key="2">
    <source>
        <dbReference type="EMBL" id="KAK8758650.1"/>
    </source>
</evidence>
<gene>
    <name evidence="2" type="ORF">V5799_003718</name>
</gene>
<name>A0AAQ4D860_AMBAM</name>
<reference evidence="2 3" key="1">
    <citation type="journal article" date="2023" name="Arcadia Sci">
        <title>De novo assembly of a long-read Amblyomma americanum tick genome.</title>
        <authorList>
            <person name="Chou S."/>
            <person name="Poskanzer K.E."/>
            <person name="Rollins M."/>
            <person name="Thuy-Boun P.S."/>
        </authorList>
    </citation>
    <scope>NUCLEOTIDE SEQUENCE [LARGE SCALE GENOMIC DNA]</scope>
    <source>
        <strain evidence="2">F_SG_1</strain>
        <tissue evidence="2">Salivary glands</tissue>
    </source>
</reference>
<dbReference type="EMBL" id="JARKHS020033870">
    <property type="protein sequence ID" value="KAK8758650.1"/>
    <property type="molecule type" value="Genomic_DNA"/>
</dbReference>
<evidence type="ECO:0000313" key="3">
    <source>
        <dbReference type="Proteomes" id="UP001321473"/>
    </source>
</evidence>
<comment type="caution">
    <text evidence="2">The sequence shown here is derived from an EMBL/GenBank/DDBJ whole genome shotgun (WGS) entry which is preliminary data.</text>
</comment>
<feature type="compositionally biased region" description="Basic and acidic residues" evidence="1">
    <location>
        <begin position="222"/>
        <end position="239"/>
    </location>
</feature>
<sequence length="239" mass="26832">MGDTTNQYLEEESLYHSEFRTELRTLSTKNIRHFGILNVIANADVLAGMVTRLKKITARLKVLQYHDRSRFLAVAIGLSKHNEGFAWDRYRQYLKTLSSYPLDILVAISSVGGIAGERECFAIPPTIWSSANGTSPSLNIPGQVAAYNDDLRIHQGNNTFTVSTLDKTRARTYAALKSLSVGEEKYEMNAYETDEEIYAEFQKRNRNLNLVGGRQLGKSRHVSPDSRDAAAERDLIPGM</sequence>
<dbReference type="Proteomes" id="UP001321473">
    <property type="component" value="Unassembled WGS sequence"/>
</dbReference>
<keyword evidence="3" id="KW-1185">Reference proteome</keyword>